<dbReference type="CDD" id="cd19411">
    <property type="entry name" value="MCP2201-like_sensor"/>
    <property type="match status" value="1"/>
</dbReference>
<dbReference type="GO" id="GO:0007165">
    <property type="term" value="P:signal transduction"/>
    <property type="evidence" value="ECO:0007669"/>
    <property type="project" value="UniProtKB-KW"/>
</dbReference>
<dbReference type="CDD" id="cd06225">
    <property type="entry name" value="HAMP"/>
    <property type="match status" value="1"/>
</dbReference>
<dbReference type="PRINTS" id="PR00260">
    <property type="entry name" value="CHEMTRNSDUCR"/>
</dbReference>
<keyword evidence="2" id="KW-1003">Cell membrane</keyword>
<dbReference type="RefSeq" id="WP_163677784.1">
    <property type="nucleotide sequence ID" value="NZ_JAAIYP010000035.1"/>
</dbReference>
<dbReference type="Pfam" id="PF00015">
    <property type="entry name" value="MCPsignal"/>
    <property type="match status" value="1"/>
</dbReference>
<dbReference type="SMART" id="SM00283">
    <property type="entry name" value="MA"/>
    <property type="match status" value="1"/>
</dbReference>
<feature type="domain" description="HAMP" evidence="9">
    <location>
        <begin position="215"/>
        <end position="268"/>
    </location>
</feature>
<accession>A0A7C9UVL9</accession>
<dbReference type="GO" id="GO:0006935">
    <property type="term" value="P:chemotaxis"/>
    <property type="evidence" value="ECO:0007669"/>
    <property type="project" value="InterPro"/>
</dbReference>
<dbReference type="Gene3D" id="1.10.287.950">
    <property type="entry name" value="Methyl-accepting chemotaxis protein"/>
    <property type="match status" value="1"/>
</dbReference>
<dbReference type="GO" id="GO:0005886">
    <property type="term" value="C:plasma membrane"/>
    <property type="evidence" value="ECO:0007669"/>
    <property type="project" value="UniProtKB-SubCell"/>
</dbReference>
<dbReference type="InterPro" id="IPR000727">
    <property type="entry name" value="T_SNARE_dom"/>
</dbReference>
<reference evidence="10 11" key="1">
    <citation type="submission" date="2020-02" db="EMBL/GenBank/DDBJ databases">
        <authorList>
            <person name="Dziuba M."/>
            <person name="Kuznetsov B."/>
            <person name="Mardanov A."/>
            <person name="Ravin N."/>
            <person name="Grouzdev D."/>
        </authorList>
    </citation>
    <scope>NUCLEOTIDE SEQUENCE [LARGE SCALE GENOMIC DNA]</scope>
    <source>
        <strain evidence="10 11">SpK</strain>
    </source>
</reference>
<dbReference type="Gene3D" id="6.10.340.10">
    <property type="match status" value="1"/>
</dbReference>
<evidence type="ECO:0000256" key="6">
    <source>
        <dbReference type="SAM" id="Phobius"/>
    </source>
</evidence>
<dbReference type="InterPro" id="IPR004090">
    <property type="entry name" value="Chemotax_Me-accpt_rcpt"/>
</dbReference>
<dbReference type="PANTHER" id="PTHR32089">
    <property type="entry name" value="METHYL-ACCEPTING CHEMOTAXIS PROTEIN MCPB"/>
    <property type="match status" value="1"/>
</dbReference>
<feature type="transmembrane region" description="Helical" evidence="6">
    <location>
        <begin position="194"/>
        <end position="222"/>
    </location>
</feature>
<dbReference type="Pfam" id="PF12729">
    <property type="entry name" value="4HB_MCP_1"/>
    <property type="match status" value="1"/>
</dbReference>
<evidence type="ECO:0000313" key="11">
    <source>
        <dbReference type="Proteomes" id="UP000480684"/>
    </source>
</evidence>
<evidence type="ECO:0000259" key="7">
    <source>
        <dbReference type="PROSITE" id="PS50111"/>
    </source>
</evidence>
<comment type="caution">
    <text evidence="10">The sequence shown here is derived from an EMBL/GenBank/DDBJ whole genome shotgun (WGS) entry which is preliminary data.</text>
</comment>
<keyword evidence="11" id="KW-1185">Reference proteome</keyword>
<dbReference type="InterPro" id="IPR024478">
    <property type="entry name" value="HlyB_4HB_MCP"/>
</dbReference>
<keyword evidence="3 5" id="KW-0807">Transducer</keyword>
<dbReference type="InterPro" id="IPR047347">
    <property type="entry name" value="YvaQ-like_sensor"/>
</dbReference>
<feature type="domain" description="T-SNARE coiled-coil homology" evidence="8">
    <location>
        <begin position="460"/>
        <end position="522"/>
    </location>
</feature>
<dbReference type="PROSITE" id="PS50192">
    <property type="entry name" value="T_SNARE"/>
    <property type="match status" value="1"/>
</dbReference>
<keyword evidence="6" id="KW-0472">Membrane</keyword>
<dbReference type="PANTHER" id="PTHR32089:SF112">
    <property type="entry name" value="LYSOZYME-LIKE PROTEIN-RELATED"/>
    <property type="match status" value="1"/>
</dbReference>
<dbReference type="GO" id="GO:0004888">
    <property type="term" value="F:transmembrane signaling receptor activity"/>
    <property type="evidence" value="ECO:0007669"/>
    <property type="project" value="InterPro"/>
</dbReference>
<comment type="similarity">
    <text evidence="4">Belongs to the methyl-accepting chemotaxis (MCP) protein family.</text>
</comment>
<dbReference type="InterPro" id="IPR004089">
    <property type="entry name" value="MCPsignal_dom"/>
</dbReference>
<evidence type="ECO:0000259" key="8">
    <source>
        <dbReference type="PROSITE" id="PS50192"/>
    </source>
</evidence>
<evidence type="ECO:0000313" key="10">
    <source>
        <dbReference type="EMBL" id="NFV80129.1"/>
    </source>
</evidence>
<protein>
    <submittedName>
        <fullName evidence="10">HAMP domain-containing protein</fullName>
    </submittedName>
</protein>
<dbReference type="EMBL" id="JAAIYP010000035">
    <property type="protein sequence ID" value="NFV80129.1"/>
    <property type="molecule type" value="Genomic_DNA"/>
</dbReference>
<dbReference type="SMART" id="SM00304">
    <property type="entry name" value="HAMP"/>
    <property type="match status" value="1"/>
</dbReference>
<evidence type="ECO:0000256" key="4">
    <source>
        <dbReference type="ARBA" id="ARBA00029447"/>
    </source>
</evidence>
<sequence>MRFDPLASLSIGRKLLVSFTALLIFVVVLGGIAWRELSVIGGLSDEIAEHRLPSTRVVGKMDSLVARRLSLEFGHILSSDSAGRDFFEKLIATDDQRMVELQQEYLTYSPSSDERSLFDEFVAARTAYLREVDKAVALSRQDRDDEAYALMMDDVRKFYRATTTALTKLVETNTQRTRITSDQADAEFTSALRIMAAVVAVVVAVTLWLGLLLRGGIAVPIIGMTQAMRRLADKDLTVEIPAVGRRDEVGAMAGAVQVFKDSLAEGERLAAAQAAERAARDQRSARIESLTAEFEGVVTRVLGSIHGAVDQMENTAQVMNANATQTESQVTAVAAATEQASASVQTVASAAEELAASIQEIGRQVAQSATATQAAADEAERTNGIVSDLAQSSGRIGEVVGLINDIASQTNLLALNATIEAARAGEAGKGFAVVANEVKSLANQTARATEEISQQISSVQTQTQSAVTAISAIVTRIREVNQIAAGIASAVEEQTAATGEIARNVQQASAGTQQVAQNIGAVTQAAAETGAVAGQVLSAAQALGSESDGLSQAVDTFLSGVRSA</sequence>
<gene>
    <name evidence="10" type="ORF">G4223_08405</name>
</gene>
<dbReference type="Proteomes" id="UP000480684">
    <property type="component" value="Unassembled WGS sequence"/>
</dbReference>
<dbReference type="PROSITE" id="PS50111">
    <property type="entry name" value="CHEMOTAXIS_TRANSDUC_2"/>
    <property type="match status" value="1"/>
</dbReference>
<dbReference type="SUPFAM" id="SSF58104">
    <property type="entry name" value="Methyl-accepting chemotaxis protein (MCP) signaling domain"/>
    <property type="match status" value="1"/>
</dbReference>
<evidence type="ECO:0000259" key="9">
    <source>
        <dbReference type="PROSITE" id="PS50885"/>
    </source>
</evidence>
<comment type="subcellular location">
    <subcellularLocation>
        <location evidence="1">Cell inner membrane</location>
        <topology evidence="1">Multi-pass membrane protein</topology>
    </subcellularLocation>
</comment>
<keyword evidence="6" id="KW-0812">Transmembrane</keyword>
<evidence type="ECO:0000256" key="1">
    <source>
        <dbReference type="ARBA" id="ARBA00004429"/>
    </source>
</evidence>
<evidence type="ECO:0000256" key="3">
    <source>
        <dbReference type="ARBA" id="ARBA00023224"/>
    </source>
</evidence>
<evidence type="ECO:0000256" key="2">
    <source>
        <dbReference type="ARBA" id="ARBA00022519"/>
    </source>
</evidence>
<organism evidence="10 11">
    <name type="scientific">Magnetospirillum aberrantis SpK</name>
    <dbReference type="NCBI Taxonomy" id="908842"/>
    <lineage>
        <taxon>Bacteria</taxon>
        <taxon>Pseudomonadati</taxon>
        <taxon>Pseudomonadota</taxon>
        <taxon>Alphaproteobacteria</taxon>
        <taxon>Rhodospirillales</taxon>
        <taxon>Rhodospirillaceae</taxon>
        <taxon>Magnetospirillum</taxon>
    </lineage>
</organism>
<evidence type="ECO:0000256" key="5">
    <source>
        <dbReference type="PROSITE-ProRule" id="PRU00284"/>
    </source>
</evidence>
<feature type="domain" description="Methyl-accepting transducer" evidence="7">
    <location>
        <begin position="301"/>
        <end position="530"/>
    </location>
</feature>
<proteinExistence type="inferred from homology"/>
<keyword evidence="6" id="KW-1133">Transmembrane helix</keyword>
<name>A0A7C9UVL9_9PROT</name>
<dbReference type="PROSITE" id="PS50885">
    <property type="entry name" value="HAMP"/>
    <property type="match status" value="1"/>
</dbReference>
<keyword evidence="2" id="KW-0997">Cell inner membrane</keyword>
<dbReference type="AlphaFoldDB" id="A0A7C9UVL9"/>
<dbReference type="Pfam" id="PF00672">
    <property type="entry name" value="HAMP"/>
    <property type="match status" value="1"/>
</dbReference>
<dbReference type="InterPro" id="IPR003660">
    <property type="entry name" value="HAMP_dom"/>
</dbReference>